<keyword evidence="2" id="KW-1185">Reference proteome</keyword>
<organism evidence="1 2">
    <name type="scientific">Araneus ventricosus</name>
    <name type="common">Orbweaver spider</name>
    <name type="synonym">Epeira ventricosa</name>
    <dbReference type="NCBI Taxonomy" id="182803"/>
    <lineage>
        <taxon>Eukaryota</taxon>
        <taxon>Metazoa</taxon>
        <taxon>Ecdysozoa</taxon>
        <taxon>Arthropoda</taxon>
        <taxon>Chelicerata</taxon>
        <taxon>Arachnida</taxon>
        <taxon>Araneae</taxon>
        <taxon>Araneomorphae</taxon>
        <taxon>Entelegynae</taxon>
        <taxon>Araneoidea</taxon>
        <taxon>Araneidae</taxon>
        <taxon>Araneus</taxon>
    </lineage>
</organism>
<dbReference type="AlphaFoldDB" id="A0A4Y2M4Y5"/>
<evidence type="ECO:0000313" key="1">
    <source>
        <dbReference type="EMBL" id="GBN22051.1"/>
    </source>
</evidence>
<dbReference type="EMBL" id="BGPR01006814">
    <property type="protein sequence ID" value="GBN22051.1"/>
    <property type="molecule type" value="Genomic_DNA"/>
</dbReference>
<evidence type="ECO:0000313" key="2">
    <source>
        <dbReference type="Proteomes" id="UP000499080"/>
    </source>
</evidence>
<dbReference type="Proteomes" id="UP000499080">
    <property type="component" value="Unassembled WGS sequence"/>
</dbReference>
<name>A0A4Y2M4Y5_ARAVE</name>
<proteinExistence type="predicted"/>
<gene>
    <name evidence="1" type="ORF">AVEN_241408_1</name>
</gene>
<comment type="caution">
    <text evidence="1">The sequence shown here is derived from an EMBL/GenBank/DDBJ whole genome shotgun (WGS) entry which is preliminary data.</text>
</comment>
<protein>
    <submittedName>
        <fullName evidence="1">Uncharacterized protein</fullName>
    </submittedName>
</protein>
<reference evidence="1 2" key="1">
    <citation type="journal article" date="2019" name="Sci. Rep.">
        <title>Orb-weaving spider Araneus ventricosus genome elucidates the spidroin gene catalogue.</title>
        <authorList>
            <person name="Kono N."/>
            <person name="Nakamura H."/>
            <person name="Ohtoshi R."/>
            <person name="Moran D.A.P."/>
            <person name="Shinohara A."/>
            <person name="Yoshida Y."/>
            <person name="Fujiwara M."/>
            <person name="Mori M."/>
            <person name="Tomita M."/>
            <person name="Arakawa K."/>
        </authorList>
    </citation>
    <scope>NUCLEOTIDE SEQUENCE [LARGE SCALE GENOMIC DNA]</scope>
</reference>
<accession>A0A4Y2M4Y5</accession>
<sequence>MKILSKLICTSSHQSIPSKTPKNHLRLSSPSSSIVDSRIQARILTVTVLAQASSSEKILAWLSAEALHISLQLAPVLSFHIPCSLFPLLFSLAWNKLH</sequence>